<dbReference type="PANTHER" id="PTHR43761">
    <property type="entry name" value="D-ISOMER SPECIFIC 2-HYDROXYACID DEHYDROGENASE FAMILY PROTEIN (AFU_ORTHOLOGUE AFUA_1G13630)"/>
    <property type="match status" value="1"/>
</dbReference>
<evidence type="ECO:0000256" key="3">
    <source>
        <dbReference type="ARBA" id="ARBA00023027"/>
    </source>
</evidence>
<dbReference type="GO" id="GO:0016616">
    <property type="term" value="F:oxidoreductase activity, acting on the CH-OH group of donors, NAD or NADP as acceptor"/>
    <property type="evidence" value="ECO:0007669"/>
    <property type="project" value="InterPro"/>
</dbReference>
<dbReference type="Pfam" id="PF00389">
    <property type="entry name" value="2-Hacid_dh"/>
    <property type="match status" value="1"/>
</dbReference>
<proteinExistence type="inferred from homology"/>
<dbReference type="InterPro" id="IPR029753">
    <property type="entry name" value="D-isomer_DH_CS"/>
</dbReference>
<reference evidence="7" key="1">
    <citation type="submission" date="2024-07" db="EMBL/GenBank/DDBJ databases">
        <title>Complete genome sequence of Verrucomicrobiaceae bacterium NT6N.</title>
        <authorList>
            <person name="Huang C."/>
            <person name="Takami H."/>
            <person name="Hamasaki K."/>
        </authorList>
    </citation>
    <scope>NUCLEOTIDE SEQUENCE</scope>
    <source>
        <strain evidence="7">NT6N</strain>
    </source>
</reference>
<dbReference type="InterPro" id="IPR050418">
    <property type="entry name" value="D-iso_2-hydroxyacid_DH_PdxB"/>
</dbReference>
<dbReference type="PROSITE" id="PS00670">
    <property type="entry name" value="D_2_HYDROXYACID_DH_2"/>
    <property type="match status" value="1"/>
</dbReference>
<dbReference type="PROSITE" id="PS00671">
    <property type="entry name" value="D_2_HYDROXYACID_DH_3"/>
    <property type="match status" value="1"/>
</dbReference>
<dbReference type="SUPFAM" id="SSF52283">
    <property type="entry name" value="Formate/glycerate dehydrogenase catalytic domain-like"/>
    <property type="match status" value="1"/>
</dbReference>
<dbReference type="AlphaFoldDB" id="A0AAT9FGN9"/>
<dbReference type="GO" id="GO:0051287">
    <property type="term" value="F:NAD binding"/>
    <property type="evidence" value="ECO:0007669"/>
    <property type="project" value="InterPro"/>
</dbReference>
<evidence type="ECO:0000313" key="7">
    <source>
        <dbReference type="EMBL" id="BDS05138.1"/>
    </source>
</evidence>
<gene>
    <name evidence="7" type="primary">hprA</name>
    <name evidence="7" type="ORF">NT6N_01780</name>
</gene>
<evidence type="ECO:0000256" key="1">
    <source>
        <dbReference type="ARBA" id="ARBA00005854"/>
    </source>
</evidence>
<dbReference type="InterPro" id="IPR006139">
    <property type="entry name" value="D-isomer_2_OHA_DH_cat_dom"/>
</dbReference>
<dbReference type="Pfam" id="PF02826">
    <property type="entry name" value="2-Hacid_dh_C"/>
    <property type="match status" value="1"/>
</dbReference>
<feature type="domain" description="D-isomer specific 2-hydroxyacid dehydrogenase catalytic" evidence="5">
    <location>
        <begin position="17"/>
        <end position="307"/>
    </location>
</feature>
<dbReference type="SUPFAM" id="SSF51735">
    <property type="entry name" value="NAD(P)-binding Rossmann-fold domains"/>
    <property type="match status" value="1"/>
</dbReference>
<keyword evidence="3" id="KW-0520">NAD</keyword>
<sequence length="308" mass="33284">MQQIVFLDTATTDRDDLDLSSLESLGQLTYHPLTSPQQTAERLEKATIAITNKVVIGGDVLEKCPNLKLICVAATGVNCIDLDAAERHGVPVLNVSGYSTDSVAQHVFAMMLSLATSLHRYAPESEKWAESPMFTRLDYPIFALAGKTLGIVGLGNIGQKVAEIAQAIGMKVVAYARENAESSGGIERLEKEQFFAQSDVITLHCPLTPETENIINKETLQLCKPGAILINTGRGPLIDEHSVAEALRTGQLGGAGLDVLTAEPPSKDHPLLAKDIPNLLITPHTAWASKESRQRLIEGVAENIRNFK</sequence>
<protein>
    <submittedName>
        <fullName evidence="7">Glycerate dehydrogenase</fullName>
    </submittedName>
</protein>
<comment type="similarity">
    <text evidence="1 4">Belongs to the D-isomer specific 2-hydroxyacid dehydrogenase family.</text>
</comment>
<feature type="domain" description="D-isomer specific 2-hydroxyacid dehydrogenase NAD-binding" evidence="6">
    <location>
        <begin position="113"/>
        <end position="286"/>
    </location>
</feature>
<dbReference type="KEGG" id="osu:NT6N_01780"/>
<dbReference type="InterPro" id="IPR036291">
    <property type="entry name" value="NAD(P)-bd_dom_sf"/>
</dbReference>
<dbReference type="CDD" id="cd12162">
    <property type="entry name" value="2-Hacid_dh_4"/>
    <property type="match status" value="1"/>
</dbReference>
<dbReference type="InterPro" id="IPR006140">
    <property type="entry name" value="D-isomer_DH_NAD-bd"/>
</dbReference>
<evidence type="ECO:0000256" key="4">
    <source>
        <dbReference type="RuleBase" id="RU003719"/>
    </source>
</evidence>
<dbReference type="Gene3D" id="3.40.50.720">
    <property type="entry name" value="NAD(P)-binding Rossmann-like Domain"/>
    <property type="match status" value="2"/>
</dbReference>
<evidence type="ECO:0000259" key="6">
    <source>
        <dbReference type="Pfam" id="PF02826"/>
    </source>
</evidence>
<name>A0AAT9FGN9_9BACT</name>
<dbReference type="FunFam" id="3.40.50.720:FF:000203">
    <property type="entry name" value="D-3-phosphoglycerate dehydrogenase (SerA)"/>
    <property type="match status" value="1"/>
</dbReference>
<organism evidence="7">
    <name type="scientific">Oceaniferula spumae</name>
    <dbReference type="NCBI Taxonomy" id="2979115"/>
    <lineage>
        <taxon>Bacteria</taxon>
        <taxon>Pseudomonadati</taxon>
        <taxon>Verrucomicrobiota</taxon>
        <taxon>Verrucomicrobiia</taxon>
        <taxon>Verrucomicrobiales</taxon>
        <taxon>Verrucomicrobiaceae</taxon>
        <taxon>Oceaniferula</taxon>
    </lineage>
</organism>
<accession>A0AAT9FGN9</accession>
<evidence type="ECO:0000259" key="5">
    <source>
        <dbReference type="Pfam" id="PF00389"/>
    </source>
</evidence>
<dbReference type="EMBL" id="AP026866">
    <property type="protein sequence ID" value="BDS05138.1"/>
    <property type="molecule type" value="Genomic_DNA"/>
</dbReference>
<evidence type="ECO:0000256" key="2">
    <source>
        <dbReference type="ARBA" id="ARBA00023002"/>
    </source>
</evidence>
<keyword evidence="2 4" id="KW-0560">Oxidoreductase</keyword>
<dbReference type="PANTHER" id="PTHR43761:SF1">
    <property type="entry name" value="D-ISOMER SPECIFIC 2-HYDROXYACID DEHYDROGENASE CATALYTIC DOMAIN-CONTAINING PROTEIN-RELATED"/>
    <property type="match status" value="1"/>
</dbReference>